<dbReference type="Proteomes" id="UP000828390">
    <property type="component" value="Unassembled WGS sequence"/>
</dbReference>
<proteinExistence type="predicted"/>
<dbReference type="SUPFAM" id="SSF57997">
    <property type="entry name" value="Tropomyosin"/>
    <property type="match status" value="1"/>
</dbReference>
<keyword evidence="3" id="KW-1185">Reference proteome</keyword>
<name>A0A9D3YJL2_DREPO</name>
<sequence>MYGYIPLCSFYGGQYRQYKIRLLMLSSDVETNPGPGKGYHYDEETVTDDNTRRILQAIADTKEEVKSVKRSVQGVQQELENIKEELKIIKSKVDCLEYSHEVIASDVASVSLQDEVKEERLNEIERQLNSIENEKLKPFPRVFGLGE</sequence>
<accession>A0A9D3YJL2</accession>
<feature type="coiled-coil region" evidence="1">
    <location>
        <begin position="58"/>
        <end position="134"/>
    </location>
</feature>
<dbReference type="AlphaFoldDB" id="A0A9D3YJL2"/>
<dbReference type="EMBL" id="JAIWYP010000015">
    <property type="protein sequence ID" value="KAH3701757.1"/>
    <property type="molecule type" value="Genomic_DNA"/>
</dbReference>
<organism evidence="2 3">
    <name type="scientific">Dreissena polymorpha</name>
    <name type="common">Zebra mussel</name>
    <name type="synonym">Mytilus polymorpha</name>
    <dbReference type="NCBI Taxonomy" id="45954"/>
    <lineage>
        <taxon>Eukaryota</taxon>
        <taxon>Metazoa</taxon>
        <taxon>Spiralia</taxon>
        <taxon>Lophotrochozoa</taxon>
        <taxon>Mollusca</taxon>
        <taxon>Bivalvia</taxon>
        <taxon>Autobranchia</taxon>
        <taxon>Heteroconchia</taxon>
        <taxon>Euheterodonta</taxon>
        <taxon>Imparidentia</taxon>
        <taxon>Neoheterodontei</taxon>
        <taxon>Myida</taxon>
        <taxon>Dreissenoidea</taxon>
        <taxon>Dreissenidae</taxon>
        <taxon>Dreissena</taxon>
    </lineage>
</organism>
<reference evidence="2" key="2">
    <citation type="submission" date="2020-11" db="EMBL/GenBank/DDBJ databases">
        <authorList>
            <person name="McCartney M.A."/>
            <person name="Auch B."/>
            <person name="Kono T."/>
            <person name="Mallez S."/>
            <person name="Becker A."/>
            <person name="Gohl D.M."/>
            <person name="Silverstein K.A.T."/>
            <person name="Koren S."/>
            <person name="Bechman K.B."/>
            <person name="Herman A."/>
            <person name="Abrahante J.E."/>
            <person name="Garbe J."/>
        </authorList>
    </citation>
    <scope>NUCLEOTIDE SEQUENCE</scope>
    <source>
        <strain evidence="2">Duluth1</strain>
        <tissue evidence="2">Whole animal</tissue>
    </source>
</reference>
<comment type="caution">
    <text evidence="2">The sequence shown here is derived from an EMBL/GenBank/DDBJ whole genome shotgun (WGS) entry which is preliminary data.</text>
</comment>
<evidence type="ECO:0000313" key="2">
    <source>
        <dbReference type="EMBL" id="KAH3701757.1"/>
    </source>
</evidence>
<evidence type="ECO:0000313" key="3">
    <source>
        <dbReference type="Proteomes" id="UP000828390"/>
    </source>
</evidence>
<gene>
    <name evidence="2" type="ORF">DPMN_076752</name>
</gene>
<reference evidence="2" key="1">
    <citation type="journal article" date="2019" name="bioRxiv">
        <title>The Genome of the Zebra Mussel, Dreissena polymorpha: A Resource for Invasive Species Research.</title>
        <authorList>
            <person name="McCartney M.A."/>
            <person name="Auch B."/>
            <person name="Kono T."/>
            <person name="Mallez S."/>
            <person name="Zhang Y."/>
            <person name="Obille A."/>
            <person name="Becker A."/>
            <person name="Abrahante J.E."/>
            <person name="Garbe J."/>
            <person name="Badalamenti J.P."/>
            <person name="Herman A."/>
            <person name="Mangelson H."/>
            <person name="Liachko I."/>
            <person name="Sullivan S."/>
            <person name="Sone E.D."/>
            <person name="Koren S."/>
            <person name="Silverstein K.A.T."/>
            <person name="Beckman K.B."/>
            <person name="Gohl D.M."/>
        </authorList>
    </citation>
    <scope>NUCLEOTIDE SEQUENCE</scope>
    <source>
        <strain evidence="2">Duluth1</strain>
        <tissue evidence="2">Whole animal</tissue>
    </source>
</reference>
<keyword evidence="1" id="KW-0175">Coiled coil</keyword>
<evidence type="ECO:0000256" key="1">
    <source>
        <dbReference type="SAM" id="Coils"/>
    </source>
</evidence>
<protein>
    <submittedName>
        <fullName evidence="2">Uncharacterized protein</fullName>
    </submittedName>
</protein>